<keyword evidence="4" id="KW-0677">Repeat</keyword>
<dbReference type="InterPro" id="IPR036322">
    <property type="entry name" value="WD40_repeat_dom_sf"/>
</dbReference>
<dbReference type="PANTHER" id="PTHR12442:SF12">
    <property type="entry name" value="DYNEIN AXONEMAL INTERMEDIATE CHAIN 4"/>
    <property type="match status" value="1"/>
</dbReference>
<keyword evidence="7" id="KW-0206">Cytoskeleton</keyword>
<dbReference type="InterPro" id="IPR050687">
    <property type="entry name" value="Dynein_IC"/>
</dbReference>
<proteinExistence type="predicted"/>
<keyword evidence="5" id="KW-0282">Flagellum</keyword>
<evidence type="ECO:0000256" key="4">
    <source>
        <dbReference type="ARBA" id="ARBA00022737"/>
    </source>
</evidence>
<keyword evidence="3 12" id="KW-0853">WD repeat</keyword>
<dbReference type="PROSITE" id="PS50082">
    <property type="entry name" value="WD_REPEATS_2"/>
    <property type="match status" value="1"/>
</dbReference>
<dbReference type="InterPro" id="IPR001680">
    <property type="entry name" value="WD40_rpt"/>
</dbReference>
<dbReference type="InterPro" id="IPR015943">
    <property type="entry name" value="WD40/YVTN_repeat-like_dom_sf"/>
</dbReference>
<gene>
    <name evidence="13" type="ORF">A3Q56_05288</name>
</gene>
<dbReference type="GO" id="GO:0003341">
    <property type="term" value="P:cilium movement"/>
    <property type="evidence" value="ECO:0007669"/>
    <property type="project" value="TreeGrafter"/>
</dbReference>
<dbReference type="Proteomes" id="UP000078046">
    <property type="component" value="Unassembled WGS sequence"/>
</dbReference>
<feature type="non-terminal residue" evidence="13">
    <location>
        <position position="1"/>
    </location>
</feature>
<evidence type="ECO:0000256" key="10">
    <source>
        <dbReference type="ARBA" id="ARBA00040002"/>
    </source>
</evidence>
<comment type="caution">
    <text evidence="13">The sequence shown here is derived from an EMBL/GenBank/DDBJ whole genome shotgun (WGS) entry which is preliminary data.</text>
</comment>
<dbReference type="GO" id="GO:0045504">
    <property type="term" value="F:dynein heavy chain binding"/>
    <property type="evidence" value="ECO:0007669"/>
    <property type="project" value="TreeGrafter"/>
</dbReference>
<dbReference type="GO" id="GO:0045503">
    <property type="term" value="F:dynein light chain binding"/>
    <property type="evidence" value="ECO:0007669"/>
    <property type="project" value="TreeGrafter"/>
</dbReference>
<evidence type="ECO:0000313" key="14">
    <source>
        <dbReference type="Proteomes" id="UP000078046"/>
    </source>
</evidence>
<dbReference type="Pfam" id="PF00400">
    <property type="entry name" value="WD40"/>
    <property type="match status" value="1"/>
</dbReference>
<evidence type="ECO:0000256" key="2">
    <source>
        <dbReference type="ARBA" id="ARBA00022490"/>
    </source>
</evidence>
<dbReference type="SMART" id="SM00320">
    <property type="entry name" value="WD40"/>
    <property type="match status" value="6"/>
</dbReference>
<evidence type="ECO:0000256" key="9">
    <source>
        <dbReference type="ARBA" id="ARBA00024190"/>
    </source>
</evidence>
<evidence type="ECO:0000256" key="3">
    <source>
        <dbReference type="ARBA" id="ARBA00022574"/>
    </source>
</evidence>
<dbReference type="AlphaFoldDB" id="A0A177AY66"/>
<accession>A0A177AY66</accession>
<dbReference type="PANTHER" id="PTHR12442">
    <property type="entry name" value="DYNEIN INTERMEDIATE CHAIN"/>
    <property type="match status" value="1"/>
</dbReference>
<comment type="subcellular location">
    <subcellularLocation>
        <location evidence="1">Cytoplasm</location>
        <location evidence="1">Cytoskeleton</location>
        <location evidence="1">Flagellum axoneme</location>
    </subcellularLocation>
    <subcellularLocation>
        <location evidence="9">Dynein axonemal particle</location>
    </subcellularLocation>
</comment>
<evidence type="ECO:0000256" key="12">
    <source>
        <dbReference type="PROSITE-ProRule" id="PRU00221"/>
    </source>
</evidence>
<dbReference type="OrthoDB" id="10259804at2759"/>
<evidence type="ECO:0000256" key="7">
    <source>
        <dbReference type="ARBA" id="ARBA00023212"/>
    </source>
</evidence>
<organism evidence="13 14">
    <name type="scientific">Intoshia linei</name>
    <dbReference type="NCBI Taxonomy" id="1819745"/>
    <lineage>
        <taxon>Eukaryota</taxon>
        <taxon>Metazoa</taxon>
        <taxon>Spiralia</taxon>
        <taxon>Lophotrochozoa</taxon>
        <taxon>Mesozoa</taxon>
        <taxon>Orthonectida</taxon>
        <taxon>Rhopaluridae</taxon>
        <taxon>Intoshia</taxon>
    </lineage>
</organism>
<keyword evidence="14" id="KW-1185">Reference proteome</keyword>
<keyword evidence="8" id="KW-0966">Cell projection</keyword>
<dbReference type="Gene3D" id="2.130.10.10">
    <property type="entry name" value="YVTN repeat-like/Quinoprotein amine dehydrogenase"/>
    <property type="match status" value="2"/>
</dbReference>
<dbReference type="GO" id="GO:0120293">
    <property type="term" value="C:dynein axonemal particle"/>
    <property type="evidence" value="ECO:0007669"/>
    <property type="project" value="UniProtKB-SubCell"/>
</dbReference>
<dbReference type="GO" id="GO:0005858">
    <property type="term" value="C:axonemal dynein complex"/>
    <property type="evidence" value="ECO:0007669"/>
    <property type="project" value="TreeGrafter"/>
</dbReference>
<keyword evidence="2" id="KW-0963">Cytoplasm</keyword>
<reference evidence="13 14" key="1">
    <citation type="submission" date="2016-04" db="EMBL/GenBank/DDBJ databases">
        <title>The genome of Intoshia linei affirms orthonectids as highly simplified spiralians.</title>
        <authorList>
            <person name="Mikhailov K.V."/>
            <person name="Slusarev G.S."/>
            <person name="Nikitin M.A."/>
            <person name="Logacheva M.D."/>
            <person name="Penin A."/>
            <person name="Aleoshin V."/>
            <person name="Panchin Y.V."/>
        </authorList>
    </citation>
    <scope>NUCLEOTIDE SEQUENCE [LARGE SCALE GENOMIC DNA]</scope>
    <source>
        <strain evidence="13">Intl2013</strain>
        <tissue evidence="13">Whole animal</tissue>
    </source>
</reference>
<evidence type="ECO:0000256" key="6">
    <source>
        <dbReference type="ARBA" id="ARBA00023069"/>
    </source>
</evidence>
<dbReference type="EMBL" id="LWCA01000780">
    <property type="protein sequence ID" value="OAF66967.1"/>
    <property type="molecule type" value="Genomic_DNA"/>
</dbReference>
<protein>
    <recommendedName>
        <fullName evidence="10">Dynein axonemal intermediate chain 4</fullName>
    </recommendedName>
    <alternativeName>
        <fullName evidence="11">WD repeat-containing protein 78</fullName>
    </alternativeName>
</protein>
<evidence type="ECO:0000256" key="5">
    <source>
        <dbReference type="ARBA" id="ARBA00022846"/>
    </source>
</evidence>
<sequence length="539" mass="61467">KKEDNVNNNILYDHEMQTFNNVDKYKGVQTQDVKKEDGKENMKCKTFIKKLMHKQNYATLCDLQESDHLLSADNTLMEIMSSSKDTKIKSASSKSAISTASTEIENVENNYINILEISEKIIAINNYKVNLAKYQDIKPPSTAGISGIFDIDYSDQDEMFHLEELWRLESDETNKNVTSINLNPKNEFILAITHGNYDKFRTEDYGLVSCWSLKNIEHPKRMHQFSTGVISCDFSKKNPNILAIGLHDGRIILFDVTLDENPVVLDNMNNPDKNIGIIWKLCWVIIEEKNDVIKLENLYSASQDGRITYWDKEKRFEANDIMLMKRAPIRKTNQKLTNSEIGKSELENQFLTGYTGAISMDFNKDNNKLYLVGTEDGSVQLCSISHNEQYLQTYYYHTAPINKIVWSPFNSDIFITASSDWTICIWSKHNDEPIVCLHGTKPVLDVIWSPSTSTLIASITSETLNIWDMTENLLDPITTNNAPPNSKYTCIKFNHDGKSIYVGTSVGVVYLYSLVGLSDKSLNNNSKQLKAILESKKIN</sequence>
<evidence type="ECO:0000313" key="13">
    <source>
        <dbReference type="EMBL" id="OAF66967.1"/>
    </source>
</evidence>
<keyword evidence="6" id="KW-0969">Cilium</keyword>
<feature type="repeat" description="WD" evidence="12">
    <location>
        <begin position="394"/>
        <end position="427"/>
    </location>
</feature>
<evidence type="ECO:0000256" key="11">
    <source>
        <dbReference type="ARBA" id="ARBA00041557"/>
    </source>
</evidence>
<dbReference type="SUPFAM" id="SSF50978">
    <property type="entry name" value="WD40 repeat-like"/>
    <property type="match status" value="1"/>
</dbReference>
<evidence type="ECO:0000256" key="8">
    <source>
        <dbReference type="ARBA" id="ARBA00023273"/>
    </source>
</evidence>
<evidence type="ECO:0000256" key="1">
    <source>
        <dbReference type="ARBA" id="ARBA00004611"/>
    </source>
</evidence>
<name>A0A177AY66_9BILA</name>